<name>A0A6M8JAF3_9ACTN</name>
<feature type="region of interest" description="Disordered" evidence="1">
    <location>
        <begin position="153"/>
        <end position="310"/>
    </location>
</feature>
<accession>A0A6M8JAF3</accession>
<evidence type="ECO:0000313" key="2">
    <source>
        <dbReference type="EMBL" id="QKF07802.1"/>
    </source>
</evidence>
<feature type="compositionally biased region" description="Low complexity" evidence="1">
    <location>
        <begin position="274"/>
        <end position="284"/>
    </location>
</feature>
<dbReference type="Proteomes" id="UP000503297">
    <property type="component" value="Chromosome"/>
</dbReference>
<evidence type="ECO:0000313" key="3">
    <source>
        <dbReference type="Proteomes" id="UP000503297"/>
    </source>
</evidence>
<dbReference type="SUPFAM" id="SSF52540">
    <property type="entry name" value="P-loop containing nucleoside triphosphate hydrolases"/>
    <property type="match status" value="1"/>
</dbReference>
<evidence type="ECO:0000256" key="1">
    <source>
        <dbReference type="SAM" id="MobiDB-lite"/>
    </source>
</evidence>
<dbReference type="RefSeq" id="WP_173165225.1">
    <property type="nucleotide sequence ID" value="NZ_CP053716.1"/>
</dbReference>
<dbReference type="EMBL" id="CP053716">
    <property type="protein sequence ID" value="QKF07802.1"/>
    <property type="molecule type" value="Genomic_DNA"/>
</dbReference>
<keyword evidence="3" id="KW-1185">Reference proteome</keyword>
<protein>
    <submittedName>
        <fullName evidence="2">Ribonucleotide reductase subunit alpha</fullName>
    </submittedName>
</protein>
<organism evidence="2 3">
    <name type="scientific">Berryella wangjianweii</name>
    <dbReference type="NCBI Taxonomy" id="2734634"/>
    <lineage>
        <taxon>Bacteria</taxon>
        <taxon>Bacillati</taxon>
        <taxon>Actinomycetota</taxon>
        <taxon>Coriobacteriia</taxon>
        <taxon>Eggerthellales</taxon>
        <taxon>Eggerthellaceae</taxon>
        <taxon>Berryella</taxon>
    </lineage>
</organism>
<dbReference type="AlphaFoldDB" id="A0A6M8JAF3"/>
<dbReference type="KEGG" id="bwa:HLV38_06545"/>
<proteinExistence type="predicted"/>
<dbReference type="InterPro" id="IPR027417">
    <property type="entry name" value="P-loop_NTPase"/>
</dbReference>
<reference evidence="3" key="1">
    <citation type="submission" date="2020-05" db="EMBL/GenBank/DDBJ databases">
        <title>Novel species in genus Nocardioides.</title>
        <authorList>
            <person name="Zhang G."/>
        </authorList>
    </citation>
    <scope>NUCLEOTIDE SEQUENCE [LARGE SCALE GENOMIC DNA]</scope>
    <source>
        <strain evidence="3">zg-1050</strain>
    </source>
</reference>
<sequence>MSQSQDRNDPIDLGDAERMVRAFLSAAERAEAVGEARLAVHLYAAAFERAEEDALGPFHLALEGAKKACRLACELGERSLAEHAFERVEPYLGPDELRWFSEQLQGLALSRLEEFGLSREALEDVASLISEEYGLDGTASVQVRHIELPARSLPDLAPQNGESAFESAFGAGQDDGPDGAFHTEVPLEGPAGPQGAAGASEGRRSSRGQGLADALAPSQERARVTFQRNAPRADDADAPRTTGRPPAAPVRGGDDSPAAAALPARDAQAREGKAPAAGDPANVGAAGGPAAGRGGAGGPLGALGRAADDRDLPSVPAARAVGSPHERLTYATLAGYRSAIAAMRPYGIGVRNDARFLELIERLNRQHGLEGMPPLDTLLFRSAAREDAGRFMLATIGELGLPTLRMAMDENMQGAAVLCVMVQGMSERQRMRVAQRGFDGPGVLVLEDIDLWLVPERDPHVAEDDPNPLAGLTRGARETLELIRSAVENPDVHVLATSSFEGEVDPFFLELLDPLAVIDIELPTDGERSHIWMEIASDHPSMRGIDRAMLVRYSEGMPRFDIYMAAREAVEEAYKRSLIAGEYRPVTAQNIFEKVAAYQPLDSPQYHELEGAVLRDFRRDLDNLDELIDGER</sequence>
<gene>
    <name evidence="2" type="ORF">HLV38_06545</name>
</gene>
<feature type="compositionally biased region" description="Gly residues" evidence="1">
    <location>
        <begin position="285"/>
        <end position="301"/>
    </location>
</feature>
<feature type="compositionally biased region" description="Low complexity" evidence="1">
    <location>
        <begin position="189"/>
        <end position="199"/>
    </location>
</feature>